<dbReference type="Proteomes" id="UP001642409">
    <property type="component" value="Unassembled WGS sequence"/>
</dbReference>
<evidence type="ECO:0000313" key="3">
    <source>
        <dbReference type="Proteomes" id="UP001642409"/>
    </source>
</evidence>
<sequence length="82" mass="9536">MPKYDYSQIMVMFNEADTGAKNKALQFTEISTYFTKKGIEFDKVKAKEVFDRVDLAGQKGKGKKDHNLQLDEFEEFCNELFP</sequence>
<keyword evidence="3" id="KW-1185">Reference proteome</keyword>
<reference evidence="1" key="1">
    <citation type="submission" date="2023-06" db="EMBL/GenBank/DDBJ databases">
        <authorList>
            <person name="Kurt Z."/>
        </authorList>
    </citation>
    <scope>NUCLEOTIDE SEQUENCE</scope>
</reference>
<evidence type="ECO:0000313" key="1">
    <source>
        <dbReference type="EMBL" id="CAI9970225.1"/>
    </source>
</evidence>
<dbReference type="InterPro" id="IPR011992">
    <property type="entry name" value="EF-hand-dom_pair"/>
</dbReference>
<dbReference type="EMBL" id="CATOUU010001068">
    <property type="protein sequence ID" value="CAI9970225.1"/>
    <property type="molecule type" value="Genomic_DNA"/>
</dbReference>
<proteinExistence type="predicted"/>
<evidence type="ECO:0000313" key="2">
    <source>
        <dbReference type="EMBL" id="CAL6009950.1"/>
    </source>
</evidence>
<protein>
    <submittedName>
        <fullName evidence="1">EF-hand domain pair</fullName>
    </submittedName>
    <submittedName>
        <fullName evidence="2">EF-hand_domain pair</fullName>
    </submittedName>
</protein>
<organism evidence="1">
    <name type="scientific">Hexamita inflata</name>
    <dbReference type="NCBI Taxonomy" id="28002"/>
    <lineage>
        <taxon>Eukaryota</taxon>
        <taxon>Metamonada</taxon>
        <taxon>Diplomonadida</taxon>
        <taxon>Hexamitidae</taxon>
        <taxon>Hexamitinae</taxon>
        <taxon>Hexamita</taxon>
    </lineage>
</organism>
<name>A0AA86USQ5_9EUKA</name>
<gene>
    <name evidence="2" type="ORF">HINF_LOCUS21851</name>
    <name evidence="1" type="ORF">HINF_LOCUS57870</name>
</gene>
<accession>A0AA86USQ5</accession>
<dbReference type="AlphaFoldDB" id="A0AA86USQ5"/>
<dbReference type="SUPFAM" id="SSF47473">
    <property type="entry name" value="EF-hand"/>
    <property type="match status" value="1"/>
</dbReference>
<dbReference type="EMBL" id="CAXDID020000060">
    <property type="protein sequence ID" value="CAL6009950.1"/>
    <property type="molecule type" value="Genomic_DNA"/>
</dbReference>
<reference evidence="2 3" key="2">
    <citation type="submission" date="2024-07" db="EMBL/GenBank/DDBJ databases">
        <authorList>
            <person name="Akdeniz Z."/>
        </authorList>
    </citation>
    <scope>NUCLEOTIDE SEQUENCE [LARGE SCALE GENOMIC DNA]</scope>
</reference>
<comment type="caution">
    <text evidence="1">The sequence shown here is derived from an EMBL/GenBank/DDBJ whole genome shotgun (WGS) entry which is preliminary data.</text>
</comment>